<evidence type="ECO:0000256" key="7">
    <source>
        <dbReference type="ARBA" id="ARBA00023140"/>
    </source>
</evidence>
<dbReference type="Pfam" id="PF14559">
    <property type="entry name" value="TPR_19"/>
    <property type="match status" value="1"/>
</dbReference>
<evidence type="ECO:0000256" key="5">
    <source>
        <dbReference type="ARBA" id="ARBA00022737"/>
    </source>
</evidence>
<feature type="repeat" description="TPR" evidence="8">
    <location>
        <begin position="548"/>
        <end position="581"/>
    </location>
</feature>
<organism>
    <name type="scientific">Serpula lacrymans var. lacrymans (strain S7.9)</name>
    <name type="common">Dry rot fungus</name>
    <dbReference type="NCBI Taxonomy" id="578457"/>
    <lineage>
        <taxon>Eukaryota</taxon>
        <taxon>Fungi</taxon>
        <taxon>Dikarya</taxon>
        <taxon>Basidiomycota</taxon>
        <taxon>Agaricomycotina</taxon>
        <taxon>Agaricomycetes</taxon>
        <taxon>Agaricomycetidae</taxon>
        <taxon>Boletales</taxon>
        <taxon>Coniophorineae</taxon>
        <taxon>Serpulaceae</taxon>
        <taxon>Serpula</taxon>
    </lineage>
</organism>
<dbReference type="RefSeq" id="XP_007317359.1">
    <property type="nucleotide sequence ID" value="XM_007317297.1"/>
</dbReference>
<evidence type="ECO:0000256" key="8">
    <source>
        <dbReference type="PROSITE-ProRule" id="PRU00339"/>
    </source>
</evidence>
<dbReference type="InterPro" id="IPR024111">
    <property type="entry name" value="PEX5/PEX5L"/>
</dbReference>
<feature type="region of interest" description="Disordered" evidence="9">
    <location>
        <begin position="94"/>
        <end position="113"/>
    </location>
</feature>
<comment type="subcellular location">
    <subcellularLocation>
        <location evidence="2">Cytoplasm</location>
    </subcellularLocation>
    <subcellularLocation>
        <location evidence="1">Peroxisome</location>
    </subcellularLocation>
</comment>
<evidence type="ECO:0000256" key="3">
    <source>
        <dbReference type="ARBA" id="ARBA00005348"/>
    </source>
</evidence>
<keyword evidence="4" id="KW-0963">Cytoplasm</keyword>
<evidence type="ECO:0000256" key="1">
    <source>
        <dbReference type="ARBA" id="ARBA00004275"/>
    </source>
</evidence>
<dbReference type="EMBL" id="GL945433">
    <property type="protein sequence ID" value="EGO25237.1"/>
    <property type="molecule type" value="Genomic_DNA"/>
</dbReference>
<dbReference type="GO" id="GO:0005052">
    <property type="term" value="F:peroxisome matrix targeting signal-1 binding"/>
    <property type="evidence" value="ECO:0007669"/>
    <property type="project" value="TreeGrafter"/>
</dbReference>
<evidence type="ECO:0000313" key="10">
    <source>
        <dbReference type="EMBL" id="EGO25237.1"/>
    </source>
</evidence>
<dbReference type="InterPro" id="IPR011990">
    <property type="entry name" value="TPR-like_helical_dom_sf"/>
</dbReference>
<reference evidence="10" key="1">
    <citation type="submission" date="2011-04" db="EMBL/GenBank/DDBJ databases">
        <title>Evolution of plant cell wall degrading machinery underlies the functional diversity of forest fungi.</title>
        <authorList>
            <consortium name="US DOE Joint Genome Institute (JGI-PGF)"/>
            <person name="Eastwood D.C."/>
            <person name="Floudas D."/>
            <person name="Binder M."/>
            <person name="Majcherczyk A."/>
            <person name="Schneider P."/>
            <person name="Aerts A."/>
            <person name="Asiegbu F.O."/>
            <person name="Baker S.E."/>
            <person name="Barry K."/>
            <person name="Bendiksby M."/>
            <person name="Blumentritt M."/>
            <person name="Coutinho P.M."/>
            <person name="Cullen D."/>
            <person name="Cullen D."/>
            <person name="Gathman A."/>
            <person name="Goodell B."/>
            <person name="Henrissat B."/>
            <person name="Ihrmark K."/>
            <person name="Kauserud H."/>
            <person name="Kohler A."/>
            <person name="LaButti K."/>
            <person name="Lapidus A."/>
            <person name="Lavin J.L."/>
            <person name="Lee Y.-H."/>
            <person name="Lindquist E."/>
            <person name="Lilly W."/>
            <person name="Lucas S."/>
            <person name="Morin E."/>
            <person name="Murat C."/>
            <person name="Oguiza J.A."/>
            <person name="Park J."/>
            <person name="Pisabarro A.G."/>
            <person name="Riley R."/>
            <person name="Rosling A."/>
            <person name="Salamov A."/>
            <person name="Schmidt O."/>
            <person name="Schmutz J."/>
            <person name="Skrede I."/>
            <person name="Stenlid J."/>
            <person name="Wiebenga A."/>
            <person name="Xie X."/>
            <person name="Kues U."/>
            <person name="Hibbett D.S."/>
            <person name="Hoffmeister D."/>
            <person name="Hogberg N."/>
            <person name="Martin F."/>
            <person name="Grigoriev I.V."/>
            <person name="Watkinson S.C."/>
        </authorList>
    </citation>
    <scope>NUCLEOTIDE SEQUENCE</scope>
    <source>
        <strain evidence="10">S7.9</strain>
    </source>
</reference>
<sequence length="712" mass="78951">MALPMLVGGADCGPSNPLQNLSKRFDQDRGIQQDHFGARQAGSSSQTFRTHNAPTQDVSQDVARFFGNGQASASQFSAARPFDLSLLHETLPSTHSQPAVQSPQLTQNPFSGWATDFLNHQSQAPTSAQISASQSDIQKELNRNASPLHTGVQNGMPWSPGYAGYRSPMMNFMPAMPMPVQQPAAQSDQISWDKEFQSQESLFNQVDSVGAIAPHTEVFQDQTPQKSLPTDDLARTAAMLIESVKEEQNPKFQQSQFMGFMRQLRDGEVVVEGNAVVERDAAQASSVGVDVKGKGRAMDPILNPTQTTGLLGPRPNENIAAEATGVRQEDPNESYFRQENEEFARYWQAHHTGPLPVSGSMSETQSWHEMQQNWDSFEATATGIKPVANYQFQPHNPYVLGDSSRTHNHAVHLGQSQTFYESVLELEAAVQRDPTNANAWFELGVKQQENEREAMAIQALQRSLELEPTHLPSWLALAVSYTNDSNRMGTHNAIKEWALRNDKYRDIVQQYMAQSPKDGIISPTELFSHLIQCLIAMARSADQNGVDADVQIALAVLLNTTEDYAKAQDCFLTALAVRPEDWLLYNRVGATMANNGQAEEALQYYYSALELNPAYIRARFNLGISCINLRRYDEAAQHILDALVLQDSDGVMEDTGMNDARGVTSSALWDSLKTTCLHMQRVDLATICDRRDLDVGSQADQKSTGFRNAFHH</sequence>
<dbReference type="Proteomes" id="UP000008064">
    <property type="component" value="Unassembled WGS sequence"/>
</dbReference>
<keyword evidence="6 8" id="KW-0802">TPR repeat</keyword>
<keyword evidence="5" id="KW-0677">Repeat</keyword>
<dbReference type="Gene3D" id="1.25.40.10">
    <property type="entry name" value="Tetratricopeptide repeat domain"/>
    <property type="match status" value="1"/>
</dbReference>
<dbReference type="SUPFAM" id="SSF48452">
    <property type="entry name" value="TPR-like"/>
    <property type="match status" value="1"/>
</dbReference>
<dbReference type="InterPro" id="IPR019734">
    <property type="entry name" value="TPR_rpt"/>
</dbReference>
<proteinExistence type="inferred from homology"/>
<feature type="region of interest" description="Disordered" evidence="9">
    <location>
        <begin position="1"/>
        <end position="21"/>
    </location>
</feature>
<comment type="similarity">
    <text evidence="3">Belongs to the peroxisomal targeting signal receptor family.</text>
</comment>
<dbReference type="AlphaFoldDB" id="F8NUL7"/>
<keyword evidence="7" id="KW-0576">Peroxisome</keyword>
<protein>
    <recommendedName>
        <fullName evidence="11">Peroxisomal targeting signal receptor</fullName>
    </recommendedName>
</protein>
<feature type="region of interest" description="Disordered" evidence="9">
    <location>
        <begin position="295"/>
        <end position="315"/>
    </location>
</feature>
<dbReference type="KEGG" id="sla:SERLADRAFT_448235"/>
<evidence type="ECO:0000256" key="4">
    <source>
        <dbReference type="ARBA" id="ARBA00022490"/>
    </source>
</evidence>
<dbReference type="OrthoDB" id="10006023at2759"/>
<feature type="compositionally biased region" description="Polar residues" evidence="9">
    <location>
        <begin position="94"/>
        <end position="110"/>
    </location>
</feature>
<evidence type="ECO:0000256" key="9">
    <source>
        <dbReference type="SAM" id="MobiDB-lite"/>
    </source>
</evidence>
<feature type="repeat" description="TPR" evidence="8">
    <location>
        <begin position="582"/>
        <end position="615"/>
    </location>
</feature>
<dbReference type="GeneID" id="18816457"/>
<dbReference type="HOGENOM" id="CLU_013516_2_0_1"/>
<dbReference type="Gene3D" id="6.10.280.230">
    <property type="match status" value="1"/>
</dbReference>
<gene>
    <name evidence="10" type="ORF">SERLADRAFT_448235</name>
</gene>
<evidence type="ECO:0000256" key="2">
    <source>
        <dbReference type="ARBA" id="ARBA00004496"/>
    </source>
</evidence>
<dbReference type="PANTHER" id="PTHR10130:SF0">
    <property type="entry name" value="GH08708P"/>
    <property type="match status" value="1"/>
</dbReference>
<name>F8NUL7_SERL9</name>
<dbReference type="GO" id="GO:0016560">
    <property type="term" value="P:protein import into peroxisome matrix, docking"/>
    <property type="evidence" value="ECO:0007669"/>
    <property type="project" value="TreeGrafter"/>
</dbReference>
<evidence type="ECO:0008006" key="11">
    <source>
        <dbReference type="Google" id="ProtNLM"/>
    </source>
</evidence>
<feature type="repeat" description="TPR" evidence="8">
    <location>
        <begin position="437"/>
        <end position="470"/>
    </location>
</feature>
<dbReference type="PANTHER" id="PTHR10130">
    <property type="entry name" value="PEROXISOMAL TARGETING SIGNAL 1 RECEPTOR PEX5"/>
    <property type="match status" value="1"/>
</dbReference>
<dbReference type="SMART" id="SM00028">
    <property type="entry name" value="TPR"/>
    <property type="match status" value="4"/>
</dbReference>
<dbReference type="GO" id="GO:0005778">
    <property type="term" value="C:peroxisomal membrane"/>
    <property type="evidence" value="ECO:0007669"/>
    <property type="project" value="TreeGrafter"/>
</dbReference>
<dbReference type="PROSITE" id="PS50005">
    <property type="entry name" value="TPR"/>
    <property type="match status" value="3"/>
</dbReference>
<dbReference type="GO" id="GO:0005829">
    <property type="term" value="C:cytosol"/>
    <property type="evidence" value="ECO:0007669"/>
    <property type="project" value="TreeGrafter"/>
</dbReference>
<accession>F8NUL7</accession>
<evidence type="ECO:0000256" key="6">
    <source>
        <dbReference type="ARBA" id="ARBA00022803"/>
    </source>
</evidence>